<evidence type="ECO:0000259" key="3">
    <source>
        <dbReference type="Pfam" id="PF07859"/>
    </source>
</evidence>
<comment type="caution">
    <text evidence="4">The sequence shown here is derived from an EMBL/GenBank/DDBJ whole genome shotgun (WGS) entry which is preliminary data.</text>
</comment>
<dbReference type="Proteomes" id="UP000460221">
    <property type="component" value="Unassembled WGS sequence"/>
</dbReference>
<dbReference type="RefSeq" id="WP_154766986.1">
    <property type="nucleotide sequence ID" value="NZ_WLYK01000001.1"/>
</dbReference>
<accession>A0A7K1FID9</accession>
<proteinExistence type="inferred from homology"/>
<dbReference type="InterPro" id="IPR029058">
    <property type="entry name" value="AB_hydrolase_fold"/>
</dbReference>
<dbReference type="PANTHER" id="PTHR48081">
    <property type="entry name" value="AB HYDROLASE SUPERFAMILY PROTEIN C4A8.06C"/>
    <property type="match status" value="1"/>
</dbReference>
<dbReference type="InterPro" id="IPR013094">
    <property type="entry name" value="AB_hydrolase_3"/>
</dbReference>
<keyword evidence="2 4" id="KW-0378">Hydrolase</keyword>
<evidence type="ECO:0000256" key="1">
    <source>
        <dbReference type="ARBA" id="ARBA00010515"/>
    </source>
</evidence>
<dbReference type="AlphaFoldDB" id="A0A7K1FID9"/>
<gene>
    <name evidence="4" type="ORF">GIS00_03615</name>
</gene>
<reference evidence="4 5" key="1">
    <citation type="submission" date="2019-11" db="EMBL/GenBank/DDBJ databases">
        <authorList>
            <person name="Jiang L.-Q."/>
        </authorList>
    </citation>
    <scope>NUCLEOTIDE SEQUENCE [LARGE SCALE GENOMIC DNA]</scope>
    <source>
        <strain evidence="4 5">YIM 132087</strain>
    </source>
</reference>
<dbReference type="GO" id="GO:0004806">
    <property type="term" value="F:triacylglycerol lipase activity"/>
    <property type="evidence" value="ECO:0007669"/>
    <property type="project" value="TreeGrafter"/>
</dbReference>
<organism evidence="4 5">
    <name type="scientific">Nakamurella alba</name>
    <dbReference type="NCBI Taxonomy" id="2665158"/>
    <lineage>
        <taxon>Bacteria</taxon>
        <taxon>Bacillati</taxon>
        <taxon>Actinomycetota</taxon>
        <taxon>Actinomycetes</taxon>
        <taxon>Nakamurellales</taxon>
        <taxon>Nakamurellaceae</taxon>
        <taxon>Nakamurella</taxon>
    </lineage>
</organism>
<feature type="domain" description="Alpha/beta hydrolase fold-3" evidence="3">
    <location>
        <begin position="72"/>
        <end position="271"/>
    </location>
</feature>
<dbReference type="SUPFAM" id="SSF53474">
    <property type="entry name" value="alpha/beta-Hydrolases"/>
    <property type="match status" value="1"/>
</dbReference>
<name>A0A7K1FID9_9ACTN</name>
<evidence type="ECO:0000256" key="2">
    <source>
        <dbReference type="ARBA" id="ARBA00022801"/>
    </source>
</evidence>
<keyword evidence="5" id="KW-1185">Reference proteome</keyword>
<comment type="similarity">
    <text evidence="1">Belongs to the 'GDXG' lipolytic enzyme family.</text>
</comment>
<protein>
    <submittedName>
        <fullName evidence="4">Alpha/beta hydrolase fold domain-containing protein</fullName>
    </submittedName>
</protein>
<dbReference type="PANTHER" id="PTHR48081:SF30">
    <property type="entry name" value="ACETYL-HYDROLASE LIPR-RELATED"/>
    <property type="match status" value="1"/>
</dbReference>
<dbReference type="Pfam" id="PF07859">
    <property type="entry name" value="Abhydrolase_3"/>
    <property type="match status" value="1"/>
</dbReference>
<dbReference type="InterPro" id="IPR050300">
    <property type="entry name" value="GDXG_lipolytic_enzyme"/>
</dbReference>
<evidence type="ECO:0000313" key="4">
    <source>
        <dbReference type="EMBL" id="MTD13033.1"/>
    </source>
</evidence>
<evidence type="ECO:0000313" key="5">
    <source>
        <dbReference type="Proteomes" id="UP000460221"/>
    </source>
</evidence>
<sequence>MARSDALDRAEDVYRNGFPDAENATVEILREQYDAMLLQFPLPEGTTVTGIDAGGVPALEVRAAGAVSGKVLVWFHGGGYVLGSARGFTGLAAAFSAALGFPVILPDYRLAPENKFPAAALDGAAVLRWAVATYGPGATVVGGDSGGGGLTFAALAMLVAGGEPVPAAAMAISPLVDFTAESGTIDSNAAFDVAVSRGSIGNLRAAYLQGDDPRDPVASPLFGALGGLPPVHVVVGSTEVLLDDARSLVDGITTAGGTADLTVYDDMCHVWPLFASFLPEGQAAVEQLAGFAHKYL</sequence>
<dbReference type="EMBL" id="WLYK01000001">
    <property type="protein sequence ID" value="MTD13033.1"/>
    <property type="molecule type" value="Genomic_DNA"/>
</dbReference>
<dbReference type="Gene3D" id="3.40.50.1820">
    <property type="entry name" value="alpha/beta hydrolase"/>
    <property type="match status" value="1"/>
</dbReference>